<sequence>MALSGIVKHFANEYNFEYLAGIWKEHLPRALVWSANDEHGAGPLPLRGSSWSWASRNGSQRYDRIYSFVTTPYDDRPSPWTASDFKILDVQVQTTTSDSYGHCLGGTMRVECVKLLDGTGVSDSV</sequence>
<name>A0A9X0DNE9_9HELO</name>
<dbReference type="Proteomes" id="UP001152300">
    <property type="component" value="Unassembled WGS sequence"/>
</dbReference>
<evidence type="ECO:0000313" key="1">
    <source>
        <dbReference type="EMBL" id="KAJ8068580.1"/>
    </source>
</evidence>
<proteinExistence type="predicted"/>
<dbReference type="PANTHER" id="PTHR33112">
    <property type="entry name" value="DOMAIN PROTEIN, PUTATIVE-RELATED"/>
    <property type="match status" value="1"/>
</dbReference>
<dbReference type="PANTHER" id="PTHR33112:SF9">
    <property type="entry name" value="HETEROKARYON INCOMPATIBILITY DOMAIN-CONTAINING PROTEIN"/>
    <property type="match status" value="1"/>
</dbReference>
<dbReference type="OrthoDB" id="5362512at2759"/>
<evidence type="ECO:0000313" key="2">
    <source>
        <dbReference type="Proteomes" id="UP001152300"/>
    </source>
</evidence>
<reference evidence="1" key="1">
    <citation type="submission" date="2022-11" db="EMBL/GenBank/DDBJ databases">
        <title>Genome Resource of Sclerotinia nivalis Strain SnTB1, a Plant Pathogen Isolated from American Ginseng.</title>
        <authorList>
            <person name="Fan S."/>
        </authorList>
    </citation>
    <scope>NUCLEOTIDE SEQUENCE</scope>
    <source>
        <strain evidence="1">SnTB1</strain>
    </source>
</reference>
<dbReference type="AlphaFoldDB" id="A0A9X0DNE9"/>
<protein>
    <submittedName>
        <fullName evidence="1">Uncharacterized protein</fullName>
    </submittedName>
</protein>
<gene>
    <name evidence="1" type="ORF">OCU04_002292</name>
</gene>
<organism evidence="1 2">
    <name type="scientific">Sclerotinia nivalis</name>
    <dbReference type="NCBI Taxonomy" id="352851"/>
    <lineage>
        <taxon>Eukaryota</taxon>
        <taxon>Fungi</taxon>
        <taxon>Dikarya</taxon>
        <taxon>Ascomycota</taxon>
        <taxon>Pezizomycotina</taxon>
        <taxon>Leotiomycetes</taxon>
        <taxon>Helotiales</taxon>
        <taxon>Sclerotiniaceae</taxon>
        <taxon>Sclerotinia</taxon>
    </lineage>
</organism>
<accession>A0A9X0DNE9</accession>
<dbReference type="EMBL" id="JAPEIS010000002">
    <property type="protein sequence ID" value="KAJ8068580.1"/>
    <property type="molecule type" value="Genomic_DNA"/>
</dbReference>
<comment type="caution">
    <text evidence="1">The sequence shown here is derived from an EMBL/GenBank/DDBJ whole genome shotgun (WGS) entry which is preliminary data.</text>
</comment>
<keyword evidence="2" id="KW-1185">Reference proteome</keyword>